<dbReference type="InterPro" id="IPR000073">
    <property type="entry name" value="AB_hydrolase_1"/>
</dbReference>
<dbReference type="EC" id="1.14.13.-" evidence="6"/>
<keyword evidence="3 6" id="KW-0503">Monooxygenase</keyword>
<dbReference type="PRINTS" id="PR00411">
    <property type="entry name" value="PNDRDTASEI"/>
</dbReference>
<dbReference type="EMBL" id="CP035299">
    <property type="protein sequence ID" value="QAU51736.1"/>
    <property type="molecule type" value="Genomic_DNA"/>
</dbReference>
<keyword evidence="6" id="KW-0560">Oxidoreductase</keyword>
<name>A0A410W777_9CORY</name>
<reference evidence="6 7" key="1">
    <citation type="submission" date="2019-01" db="EMBL/GenBank/DDBJ databases">
        <authorList>
            <person name="Ruckert C."/>
            <person name="Busche T."/>
            <person name="Kalinowski J."/>
        </authorList>
    </citation>
    <scope>NUCLEOTIDE SEQUENCE [LARGE SCALE GENOMIC DNA]</scope>
    <source>
        <strain evidence="6 7">136/3</strain>
    </source>
</reference>
<dbReference type="Pfam" id="PF12697">
    <property type="entry name" value="Abhydrolase_6"/>
    <property type="match status" value="1"/>
</dbReference>
<dbReference type="SUPFAM" id="SSF51905">
    <property type="entry name" value="FAD/NAD(P)-binding domain"/>
    <property type="match status" value="2"/>
</dbReference>
<dbReference type="AlphaFoldDB" id="A0A410W777"/>
<dbReference type="SUPFAM" id="SSF53474">
    <property type="entry name" value="alpha/beta-Hydrolases"/>
    <property type="match status" value="1"/>
</dbReference>
<dbReference type="Proteomes" id="UP000288929">
    <property type="component" value="Chromosome"/>
</dbReference>
<dbReference type="Gene3D" id="3.40.50.1820">
    <property type="entry name" value="alpha/beta hydrolase"/>
    <property type="match status" value="1"/>
</dbReference>
<sequence>MTQEVFDVVVIGAGIAGIAVAEQLNKIDQLSWVVLEEKSAIGGTWDTFRYPGVRSDSDIDSYRFSFLPWRGTRPLGSGEEIRTYLSQAATHAGMDTRTRFGHRVQRLEHRDGYWHIHATHGEKAVHLQSRWVHLGCGYYDHHRGYQPQLPGEEHFQGLVLDPQHWPDDPAHPANNLDGKHVSIIGSGATATSLAPALHAQGAKVSIVQRTANHMAVMSDADLFAPLRRVVGAGVVDKLDRARAIQSQRAVLWLSRTKPDMVAASLARHREKILQREEDREAFRAKYPLWTQRVCRIPDGDLLHLIQDGEVAIHHSTIKGMGEDSIELASGKRLHTDVLIKATGLRLLVFGGIQIEVDGARIQPGEHVAWRGMMLNGVPNCSFTLGYVNDSYTLRAELVANFLARMIQHMRAAHLELATPEKPQHLQPQRIIDLDSGYVNRGIDAFPVVSQEAPWTLRNHHARERRDFLRTDLNHGMRYSTTAPQSTELRIGGTRCRVQGEGQPVIAIHGIGRGLEDWEVLAPEIVARGMQLISVDIPGFGDSPRRGGASIEGLAASIWEIIDELEARREGAGGGASGEGEQGSAQGEAGGSASRQCEAGGPGSRQGSAAPILLGHSLGGLIAQAMLRQRPDAVAGLVLLAPSGFSQEITPIVRLAAKPVLGTTLLNIRWTPLLRAMEQATVADPGRISDAVVAQAKQRVSNPDRAQLFADISANLLANEDREALARSAGKVAREAGVPVRILWGAQDKVISSQHAAQAEAFYGQEVSLLEGCGHMVATERPQAVLGALEEVSNA</sequence>
<dbReference type="PANTHER" id="PTHR43872">
    <property type="entry name" value="MONOOXYGENASE, PUTATIVE (AFU_ORTHOLOGUE AFUA_8G02570)-RELATED"/>
    <property type="match status" value="1"/>
</dbReference>
<protein>
    <submittedName>
        <fullName evidence="6">FAD-containing monooxygenase EthA</fullName>
        <ecNumber evidence="6">1.14.13.-</ecNumber>
    </submittedName>
</protein>
<dbReference type="OrthoDB" id="5168853at2"/>
<dbReference type="InterPro" id="IPR051820">
    <property type="entry name" value="FAD-binding_MO"/>
</dbReference>
<dbReference type="KEGG" id="cpeg:CPELA_02190"/>
<comment type="similarity">
    <text evidence="2">Belongs to the FAD-binding monooxygenase family.</text>
</comment>
<gene>
    <name evidence="6" type="primary">ethA</name>
    <name evidence="6" type="ORF">CPELA_02190</name>
</gene>
<dbReference type="InterPro" id="IPR036188">
    <property type="entry name" value="FAD/NAD-bd_sf"/>
</dbReference>
<evidence type="ECO:0000259" key="5">
    <source>
        <dbReference type="Pfam" id="PF12697"/>
    </source>
</evidence>
<keyword evidence="7" id="KW-1185">Reference proteome</keyword>
<proteinExistence type="inferred from homology"/>
<dbReference type="Gene3D" id="3.50.50.60">
    <property type="entry name" value="FAD/NAD(P)-binding domain"/>
    <property type="match status" value="1"/>
</dbReference>
<dbReference type="Pfam" id="PF13738">
    <property type="entry name" value="Pyr_redox_3"/>
    <property type="match status" value="1"/>
</dbReference>
<dbReference type="InterPro" id="IPR029058">
    <property type="entry name" value="AB_hydrolase_fold"/>
</dbReference>
<feature type="compositionally biased region" description="Low complexity" evidence="4">
    <location>
        <begin position="581"/>
        <end position="595"/>
    </location>
</feature>
<evidence type="ECO:0000313" key="7">
    <source>
        <dbReference type="Proteomes" id="UP000288929"/>
    </source>
</evidence>
<feature type="domain" description="AB hydrolase-1" evidence="5">
    <location>
        <begin position="504"/>
        <end position="785"/>
    </location>
</feature>
<dbReference type="GO" id="GO:0004497">
    <property type="term" value="F:monooxygenase activity"/>
    <property type="evidence" value="ECO:0007669"/>
    <property type="project" value="UniProtKB-KW"/>
</dbReference>
<evidence type="ECO:0000256" key="4">
    <source>
        <dbReference type="SAM" id="MobiDB-lite"/>
    </source>
</evidence>
<feature type="region of interest" description="Disordered" evidence="4">
    <location>
        <begin position="568"/>
        <end position="607"/>
    </location>
</feature>
<comment type="cofactor">
    <cofactor evidence="1">
        <name>FAD</name>
        <dbReference type="ChEBI" id="CHEBI:57692"/>
    </cofactor>
</comment>
<dbReference type="RefSeq" id="WP_128889279.1">
    <property type="nucleotide sequence ID" value="NZ_BMCX01000004.1"/>
</dbReference>
<dbReference type="PANTHER" id="PTHR43872:SF1">
    <property type="entry name" value="MONOOXYGENASE, PUTATIVE (AFU_ORTHOLOGUE AFUA_8G02570)-RELATED"/>
    <property type="match status" value="1"/>
</dbReference>
<evidence type="ECO:0000313" key="6">
    <source>
        <dbReference type="EMBL" id="QAU51736.1"/>
    </source>
</evidence>
<evidence type="ECO:0000256" key="1">
    <source>
        <dbReference type="ARBA" id="ARBA00001974"/>
    </source>
</evidence>
<evidence type="ECO:0000256" key="3">
    <source>
        <dbReference type="ARBA" id="ARBA00023033"/>
    </source>
</evidence>
<organism evidence="6 7">
    <name type="scientific">Corynebacterium pelargi</name>
    <dbReference type="NCBI Taxonomy" id="1471400"/>
    <lineage>
        <taxon>Bacteria</taxon>
        <taxon>Bacillati</taxon>
        <taxon>Actinomycetota</taxon>
        <taxon>Actinomycetes</taxon>
        <taxon>Mycobacteriales</taxon>
        <taxon>Corynebacteriaceae</taxon>
        <taxon>Corynebacterium</taxon>
    </lineage>
</organism>
<evidence type="ECO:0000256" key="2">
    <source>
        <dbReference type="ARBA" id="ARBA00010139"/>
    </source>
</evidence>
<accession>A0A410W777</accession>
<feature type="compositionally biased region" description="Gly residues" evidence="4">
    <location>
        <begin position="571"/>
        <end position="580"/>
    </location>
</feature>